<dbReference type="EMBL" id="SRLB01000032">
    <property type="protein sequence ID" value="TGD95161.1"/>
    <property type="molecule type" value="Genomic_DNA"/>
</dbReference>
<dbReference type="NCBIfam" id="TIGR00305">
    <property type="entry name" value="putative toxin-antitoxin system toxin component, PIN family"/>
    <property type="match status" value="1"/>
</dbReference>
<feature type="domain" description="PIN" evidence="1">
    <location>
        <begin position="3"/>
        <end position="116"/>
    </location>
</feature>
<protein>
    <submittedName>
        <fullName evidence="2">Putative toxin-antitoxin system toxin component, PIN family</fullName>
    </submittedName>
</protein>
<keyword evidence="3" id="KW-1185">Reference proteome</keyword>
<evidence type="ECO:0000313" key="3">
    <source>
        <dbReference type="Proteomes" id="UP000297535"/>
    </source>
</evidence>
<dbReference type="PANTHER" id="PTHR34610:SF3">
    <property type="entry name" value="SSL7007 PROTEIN"/>
    <property type="match status" value="1"/>
</dbReference>
<dbReference type="RefSeq" id="WP_135418861.1">
    <property type="nucleotide sequence ID" value="NZ_SRLB01000032.1"/>
</dbReference>
<dbReference type="PANTHER" id="PTHR34610">
    <property type="entry name" value="SSL7007 PROTEIN"/>
    <property type="match status" value="1"/>
</dbReference>
<dbReference type="Proteomes" id="UP000297535">
    <property type="component" value="Unassembled WGS sequence"/>
</dbReference>
<accession>A0A4Z0NHB6</accession>
<dbReference type="AlphaFoldDB" id="A0A4Z0NHB6"/>
<dbReference type="InterPro" id="IPR002716">
    <property type="entry name" value="PIN_dom"/>
</dbReference>
<dbReference type="OrthoDB" id="5243920at2"/>
<reference evidence="2 3" key="1">
    <citation type="submission" date="2019-04" db="EMBL/GenBank/DDBJ databases">
        <authorList>
            <person name="Feng G."/>
            <person name="Zhu H."/>
        </authorList>
    </citation>
    <scope>NUCLEOTIDE SEQUENCE [LARGE SCALE GENOMIC DNA]</scope>
    <source>
        <strain evidence="2 3">6HR-1</strain>
    </source>
</reference>
<dbReference type="SUPFAM" id="SSF88723">
    <property type="entry name" value="PIN domain-like"/>
    <property type="match status" value="1"/>
</dbReference>
<comment type="caution">
    <text evidence="2">The sequence shown here is derived from an EMBL/GenBank/DDBJ whole genome shotgun (WGS) entry which is preliminary data.</text>
</comment>
<dbReference type="InterPro" id="IPR002850">
    <property type="entry name" value="PIN_toxin-like"/>
</dbReference>
<dbReference type="Pfam" id="PF13470">
    <property type="entry name" value="PIN_3"/>
    <property type="match status" value="1"/>
</dbReference>
<dbReference type="InterPro" id="IPR029060">
    <property type="entry name" value="PIN-like_dom_sf"/>
</dbReference>
<sequence>MLRVVLDTSVIASAFRSQAGAGFVILRAVRFRRVVSLATTSLLLEYEEVLKRPGQREVSGLSLADVDRILGALAGVIEPVDVHLRWRPQLRDTDDELVLEAAINGRADALVTYNVRDFVSAAPRFGVRVLRPAELLQELAS</sequence>
<gene>
    <name evidence="2" type="ORF">EU555_29010</name>
</gene>
<organism evidence="2 3">
    <name type="scientific">Methylobacterium nonmethylotrophicum</name>
    <dbReference type="NCBI Taxonomy" id="1141884"/>
    <lineage>
        <taxon>Bacteria</taxon>
        <taxon>Pseudomonadati</taxon>
        <taxon>Pseudomonadota</taxon>
        <taxon>Alphaproteobacteria</taxon>
        <taxon>Hyphomicrobiales</taxon>
        <taxon>Methylobacteriaceae</taxon>
        <taxon>Methylobacterium</taxon>
    </lineage>
</organism>
<name>A0A4Z0NHB6_9HYPH</name>
<evidence type="ECO:0000259" key="1">
    <source>
        <dbReference type="Pfam" id="PF13470"/>
    </source>
</evidence>
<evidence type="ECO:0000313" key="2">
    <source>
        <dbReference type="EMBL" id="TGD95161.1"/>
    </source>
</evidence>
<proteinExistence type="predicted"/>